<sequence>MKIMTENKVIVLTGPAGAGKTSIASYLKDRWQVPQVITHTTRAKRIGEVDGVDYYFESASSFLLNDYLESVHYSQADYGSSMEGLQKGWEQSSLACIVLDTKGAETYLKRLGSQAWVWYVTIGDVAKLEKRLVDRGDDQAAVHVRLTAPEFKRDLQLPEELEGHATVLKNDDWQETCQEVDRLIQSYRAL</sequence>
<dbReference type="InterPro" id="IPR008144">
    <property type="entry name" value="Guanylate_kin-like_dom"/>
</dbReference>
<evidence type="ECO:0000313" key="8">
    <source>
        <dbReference type="Proteomes" id="UP000253891"/>
    </source>
</evidence>
<evidence type="ECO:0000313" key="7">
    <source>
        <dbReference type="EMBL" id="GAO99399.1"/>
    </source>
</evidence>
<comment type="similarity">
    <text evidence="2">Belongs to the guanylate kinase family.</text>
</comment>
<evidence type="ECO:0000259" key="6">
    <source>
        <dbReference type="PROSITE" id="PS50052"/>
    </source>
</evidence>
<dbReference type="Gene3D" id="3.40.50.300">
    <property type="entry name" value="P-loop containing nucleotide triphosphate hydrolases"/>
    <property type="match status" value="1"/>
</dbReference>
<dbReference type="Proteomes" id="UP000253891">
    <property type="component" value="Unassembled WGS sequence"/>
</dbReference>
<dbReference type="InterPro" id="IPR027417">
    <property type="entry name" value="P-loop_NTPase"/>
</dbReference>
<proteinExistence type="inferred from homology"/>
<dbReference type="GO" id="GO:0005829">
    <property type="term" value="C:cytosol"/>
    <property type="evidence" value="ECO:0007669"/>
    <property type="project" value="TreeGrafter"/>
</dbReference>
<dbReference type="SMART" id="SM00072">
    <property type="entry name" value="GuKc"/>
    <property type="match status" value="1"/>
</dbReference>
<keyword evidence="3" id="KW-0808">Transferase</keyword>
<evidence type="ECO:0000256" key="1">
    <source>
        <dbReference type="ARBA" id="ARBA00003531"/>
    </source>
</evidence>
<protein>
    <submittedName>
        <fullName evidence="7">Guanylate kinase</fullName>
    </submittedName>
</protein>
<evidence type="ECO:0000256" key="3">
    <source>
        <dbReference type="ARBA" id="ARBA00022679"/>
    </source>
</evidence>
<keyword evidence="8" id="KW-1185">Reference proteome</keyword>
<dbReference type="EMBL" id="DF967986">
    <property type="protein sequence ID" value="GAO99399.1"/>
    <property type="molecule type" value="Genomic_DNA"/>
</dbReference>
<accession>A0A0K8MHN2</accession>
<dbReference type="PANTHER" id="PTHR23117">
    <property type="entry name" value="GUANYLATE KINASE-RELATED"/>
    <property type="match status" value="1"/>
</dbReference>
<dbReference type="AlphaFoldDB" id="A0A0K8MHN2"/>
<reference evidence="7 8" key="1">
    <citation type="journal article" date="2015" name="BMC Genomics">
        <title>Comparative genomics of Fructobacillus spp. and Leuconostoc spp. reveals niche-specific evolution of Fructobacillus spp.</title>
        <authorList>
            <person name="Endo A."/>
            <person name="Tanizawa Y."/>
            <person name="Tanaka N."/>
            <person name="Maeno S."/>
            <person name="Kumar H."/>
            <person name="Shiwa Y."/>
            <person name="Okada S."/>
            <person name="Yoshikawa H."/>
            <person name="Dicks L."/>
            <person name="Nakagawa J."/>
            <person name="Arita M."/>
        </authorList>
    </citation>
    <scope>NUCLEOTIDE SEQUENCE [LARGE SCALE GENOMIC DNA]</scope>
    <source>
        <strain evidence="7 8">JCM 12225</strain>
    </source>
</reference>
<organism evidence="7 8">
    <name type="scientific">Fructobacillus ficulneus</name>
    <dbReference type="NCBI Taxonomy" id="157463"/>
    <lineage>
        <taxon>Bacteria</taxon>
        <taxon>Bacillati</taxon>
        <taxon>Bacillota</taxon>
        <taxon>Bacilli</taxon>
        <taxon>Lactobacillales</taxon>
        <taxon>Lactobacillaceae</taxon>
        <taxon>Fructobacillus</taxon>
    </lineage>
</organism>
<evidence type="ECO:0000256" key="5">
    <source>
        <dbReference type="ARBA" id="ARBA00048594"/>
    </source>
</evidence>
<dbReference type="PANTHER" id="PTHR23117:SF13">
    <property type="entry name" value="GUANYLATE KINASE"/>
    <property type="match status" value="1"/>
</dbReference>
<comment type="catalytic activity">
    <reaction evidence="5">
        <text>GMP + ATP = GDP + ADP</text>
        <dbReference type="Rhea" id="RHEA:20780"/>
        <dbReference type="ChEBI" id="CHEBI:30616"/>
        <dbReference type="ChEBI" id="CHEBI:58115"/>
        <dbReference type="ChEBI" id="CHEBI:58189"/>
        <dbReference type="ChEBI" id="CHEBI:456216"/>
        <dbReference type="EC" id="2.7.4.8"/>
    </reaction>
</comment>
<feature type="domain" description="Guanylate kinase-like" evidence="6">
    <location>
        <begin position="7"/>
        <end position="185"/>
    </location>
</feature>
<gene>
    <name evidence="7" type="primary">gmk3</name>
    <name evidence="7" type="ORF">FFIC_092320</name>
</gene>
<keyword evidence="4 7" id="KW-0418">Kinase</keyword>
<comment type="function">
    <text evidence="1">Essential for recycling GMP and indirectly, cGMP.</text>
</comment>
<dbReference type="STRING" id="157463.GCA_001047075_00331"/>
<evidence type="ECO:0000256" key="2">
    <source>
        <dbReference type="ARBA" id="ARBA00005790"/>
    </source>
</evidence>
<dbReference type="InterPro" id="IPR008145">
    <property type="entry name" value="GK/Ca_channel_bsu"/>
</dbReference>
<dbReference type="PROSITE" id="PS50052">
    <property type="entry name" value="GUANYLATE_KINASE_2"/>
    <property type="match status" value="1"/>
</dbReference>
<evidence type="ECO:0000256" key="4">
    <source>
        <dbReference type="ARBA" id="ARBA00022777"/>
    </source>
</evidence>
<dbReference type="SUPFAM" id="SSF52540">
    <property type="entry name" value="P-loop containing nucleoside triphosphate hydrolases"/>
    <property type="match status" value="1"/>
</dbReference>
<dbReference type="GO" id="GO:0004385">
    <property type="term" value="F:GMP kinase activity"/>
    <property type="evidence" value="ECO:0007669"/>
    <property type="project" value="UniProtKB-EC"/>
</dbReference>
<dbReference type="Pfam" id="PF00625">
    <property type="entry name" value="Guanylate_kin"/>
    <property type="match status" value="1"/>
</dbReference>
<name>A0A0K8MHN2_9LACO</name>